<evidence type="ECO:0000313" key="1">
    <source>
        <dbReference type="EMBL" id="KAJ1897491.1"/>
    </source>
</evidence>
<keyword evidence="1" id="KW-0808">Transferase</keyword>
<comment type="caution">
    <text evidence="1">The sequence shown here is derived from an EMBL/GenBank/DDBJ whole genome shotgun (WGS) entry which is preliminary data.</text>
</comment>
<feature type="non-terminal residue" evidence="1">
    <location>
        <position position="649"/>
    </location>
</feature>
<gene>
    <name evidence="1" type="primary">ABZ1_1</name>
    <name evidence="1" type="ORF">LPJ66_003329</name>
</gene>
<dbReference type="EC" id="2.6.1.85" evidence="1"/>
<accession>A0ACC1IKZ5</accession>
<sequence>MAVFDSFDTTYHPRTLLVDNYDSYTFNLLQLLLELGQTDDQILIIRNDQYTWEHVRDHILPFIDNIIISPGPGNPLCKSDFGICHDLIRNSGSFEGPILGVCLGHQGIAAAFGGYIRQCAVPVHGQICTVRVEEKKEKYGCPGDIGLFDGVPPVFKVVRYHSLTVSEDEFPESLEILARAAGSVKTLVNGQLVDVRSSEIMALRHKQKNIFGVQFHPESVCSEYGARIVGNFHKITRHSGPKYMRGTKSIPEDVLAMSLRASDSCVWQRKAVSERRMRVVQRSVTLANCGNSNGSGDVGGALFEHLYSADPMPLWLDSARPADSAAAKLSVMASAATQDGGITVRYSVADRRVSIVKFTRENDNALLLLPQVRRELVAEIDLACGGSEESFWTWMQRMVDCTQAGEVPGVGFVGGWLGYFGYEMKAECMAAAGPGDRLVSGSGNEAATMPDAQLSFVDRCVVVDHSVGPPVAHVLALVAANHPQIKHKQQQEGEEGEEEDEEEGLQWISALGFAEPRLAAEWADQQAARISAWTQTPVEDPLATPCAGNSDKSTPVDLQADLGRSAYLGAIAQAQELIAQGETYEVCLTTQFRASTLGPQTSQQMQQLYRHMRLVNPAPFGALLWYGDISVGIASCSPERFLSVSSGRI</sequence>
<organism evidence="1 2">
    <name type="scientific">Kickxella alabastrina</name>
    <dbReference type="NCBI Taxonomy" id="61397"/>
    <lineage>
        <taxon>Eukaryota</taxon>
        <taxon>Fungi</taxon>
        <taxon>Fungi incertae sedis</taxon>
        <taxon>Zoopagomycota</taxon>
        <taxon>Kickxellomycotina</taxon>
        <taxon>Kickxellomycetes</taxon>
        <taxon>Kickxellales</taxon>
        <taxon>Kickxellaceae</taxon>
        <taxon>Kickxella</taxon>
    </lineage>
</organism>
<reference evidence="1" key="1">
    <citation type="submission" date="2022-07" db="EMBL/GenBank/DDBJ databases">
        <title>Phylogenomic reconstructions and comparative analyses of Kickxellomycotina fungi.</title>
        <authorList>
            <person name="Reynolds N.K."/>
            <person name="Stajich J.E."/>
            <person name="Barry K."/>
            <person name="Grigoriev I.V."/>
            <person name="Crous P."/>
            <person name="Smith M.E."/>
        </authorList>
    </citation>
    <scope>NUCLEOTIDE SEQUENCE</scope>
    <source>
        <strain evidence="1">Benny 63K</strain>
    </source>
</reference>
<protein>
    <submittedName>
        <fullName evidence="1">Para-aminobenzoate synthase, (PABA)</fullName>
        <ecNumber evidence="1">2.6.1.85</ecNumber>
    </submittedName>
</protein>
<dbReference type="Proteomes" id="UP001150581">
    <property type="component" value="Unassembled WGS sequence"/>
</dbReference>
<name>A0ACC1IKZ5_9FUNG</name>
<dbReference type="EMBL" id="JANBPG010000329">
    <property type="protein sequence ID" value="KAJ1897491.1"/>
    <property type="molecule type" value="Genomic_DNA"/>
</dbReference>
<keyword evidence="1" id="KW-0032">Aminotransferase</keyword>
<proteinExistence type="predicted"/>
<evidence type="ECO:0000313" key="2">
    <source>
        <dbReference type="Proteomes" id="UP001150581"/>
    </source>
</evidence>
<keyword evidence="2" id="KW-1185">Reference proteome</keyword>